<evidence type="ECO:0000256" key="6">
    <source>
        <dbReference type="ARBA" id="ARBA00048539"/>
    </source>
</evidence>
<evidence type="ECO:0000256" key="4">
    <source>
        <dbReference type="ARBA" id="ARBA00022741"/>
    </source>
</evidence>
<dbReference type="GO" id="GO:0005524">
    <property type="term" value="F:ATP binding"/>
    <property type="evidence" value="ECO:0007669"/>
    <property type="project" value="UniProtKB-KW"/>
</dbReference>
<dbReference type="EC" id="6.3.4.19" evidence="1"/>
<keyword evidence="2" id="KW-0436">Ligase</keyword>
<dbReference type="PANTHER" id="PTHR43033">
    <property type="entry name" value="TRNA(ILE)-LYSIDINE SYNTHASE-RELATED"/>
    <property type="match status" value="1"/>
</dbReference>
<name>A0A0C3AZP7_SERVB</name>
<dbReference type="InterPro" id="IPR012094">
    <property type="entry name" value="tRNA_Ile_lys_synt"/>
</dbReference>
<gene>
    <name evidence="8" type="ORF">M408DRAFT_99949</name>
</gene>
<evidence type="ECO:0000256" key="3">
    <source>
        <dbReference type="ARBA" id="ARBA00022694"/>
    </source>
</evidence>
<dbReference type="InterPro" id="IPR012795">
    <property type="entry name" value="tRNA_Ile_lys_synt_N"/>
</dbReference>
<evidence type="ECO:0000256" key="5">
    <source>
        <dbReference type="ARBA" id="ARBA00022840"/>
    </source>
</evidence>
<dbReference type="Gene3D" id="3.40.50.620">
    <property type="entry name" value="HUPs"/>
    <property type="match status" value="1"/>
</dbReference>
<dbReference type="EMBL" id="KN824286">
    <property type="protein sequence ID" value="KIM29995.1"/>
    <property type="molecule type" value="Genomic_DNA"/>
</dbReference>
<evidence type="ECO:0000256" key="1">
    <source>
        <dbReference type="ARBA" id="ARBA00013267"/>
    </source>
</evidence>
<organism evidence="8 9">
    <name type="scientific">Serendipita vermifera MAFF 305830</name>
    <dbReference type="NCBI Taxonomy" id="933852"/>
    <lineage>
        <taxon>Eukaryota</taxon>
        <taxon>Fungi</taxon>
        <taxon>Dikarya</taxon>
        <taxon>Basidiomycota</taxon>
        <taxon>Agaricomycotina</taxon>
        <taxon>Agaricomycetes</taxon>
        <taxon>Sebacinales</taxon>
        <taxon>Serendipitaceae</taxon>
        <taxon>Serendipita</taxon>
    </lineage>
</organism>
<keyword evidence="4" id="KW-0547">Nucleotide-binding</keyword>
<comment type="catalytic activity">
    <reaction evidence="6">
        <text>cytidine(34) in tRNA(Ile2) + L-lysine + ATP = lysidine(34) in tRNA(Ile2) + AMP + diphosphate + H(+)</text>
        <dbReference type="Rhea" id="RHEA:43744"/>
        <dbReference type="Rhea" id="RHEA-COMP:10625"/>
        <dbReference type="Rhea" id="RHEA-COMP:10670"/>
        <dbReference type="ChEBI" id="CHEBI:15378"/>
        <dbReference type="ChEBI" id="CHEBI:30616"/>
        <dbReference type="ChEBI" id="CHEBI:32551"/>
        <dbReference type="ChEBI" id="CHEBI:33019"/>
        <dbReference type="ChEBI" id="CHEBI:82748"/>
        <dbReference type="ChEBI" id="CHEBI:83665"/>
        <dbReference type="ChEBI" id="CHEBI:456215"/>
        <dbReference type="EC" id="6.3.4.19"/>
    </reaction>
</comment>
<reference evidence="8 9" key="1">
    <citation type="submission" date="2014-04" db="EMBL/GenBank/DDBJ databases">
        <authorList>
            <consortium name="DOE Joint Genome Institute"/>
            <person name="Kuo A."/>
            <person name="Zuccaro A."/>
            <person name="Kohler A."/>
            <person name="Nagy L.G."/>
            <person name="Floudas D."/>
            <person name="Copeland A."/>
            <person name="Barry K.W."/>
            <person name="Cichocki N."/>
            <person name="Veneault-Fourrey C."/>
            <person name="LaButti K."/>
            <person name="Lindquist E.A."/>
            <person name="Lipzen A."/>
            <person name="Lundell T."/>
            <person name="Morin E."/>
            <person name="Murat C."/>
            <person name="Sun H."/>
            <person name="Tunlid A."/>
            <person name="Henrissat B."/>
            <person name="Grigoriev I.V."/>
            <person name="Hibbett D.S."/>
            <person name="Martin F."/>
            <person name="Nordberg H.P."/>
            <person name="Cantor M.N."/>
            <person name="Hua S.X."/>
        </authorList>
    </citation>
    <scope>NUCLEOTIDE SEQUENCE [LARGE SCALE GENOMIC DNA]</scope>
    <source>
        <strain evidence="8 9">MAFF 305830</strain>
    </source>
</reference>
<dbReference type="HOGENOM" id="CLU_035256_0_0_1"/>
<evidence type="ECO:0000259" key="7">
    <source>
        <dbReference type="Pfam" id="PF01171"/>
    </source>
</evidence>
<dbReference type="GO" id="GO:0032267">
    <property type="term" value="F:tRNA(Ile)-lysidine synthase activity"/>
    <property type="evidence" value="ECO:0007669"/>
    <property type="project" value="UniProtKB-EC"/>
</dbReference>
<dbReference type="Proteomes" id="UP000054097">
    <property type="component" value="Unassembled WGS sequence"/>
</dbReference>
<dbReference type="AlphaFoldDB" id="A0A0C3AZP7"/>
<protein>
    <recommendedName>
        <fullName evidence="1">tRNA(Ile)-lysidine synthetase</fullName>
        <ecNumber evidence="1">6.3.4.19</ecNumber>
    </recommendedName>
</protein>
<dbReference type="OrthoDB" id="434144at2759"/>
<sequence length="532" mass="61435">MQRATKLTLPEFTRAFNNSKPPTGWGKRIAIAYSGGIDSTCLLYLVDNLLKKDHLKDVSLVAIHIDHQFRQTSHLDVAHCDEWTKKRSIPFISYRIPWTNPPYSTLSVTSRNHEEMGRIARYRAIFDVMKDQEANVLLMAHHMDDQIETALMRQARRKEEDGETTLIGTAAMRSCRRFGMGNFPRGQMRYFGHEGMTRWICRPLLDFPKDRLMATIQDEGLTFVEDESNQDVNLTERNAIRANLAQKCHEPLLLRPRNPFKPTTFSEVERQAPAHVVIQEYSELRSDVDHAVDVYLKENRVFSPEGTVHIITSKGPPPPRIVQFGIILRILRYVSPFPWGSPHAEAGRSTEKLTRISECLWPYKDEEGMQEYRSRGLFTSRTKFSGGSDVLWHPTPTPDLPTPHSMDWKRSGRTYGWVAQRQRPTRKDPISFGITAQLRARDPFEVFWDSRWLCQFSENAIDVICSTNFLPRSVMTSLGTRFVIAPRDPWWTPGIHYHDGSNPWKPHLHPMTIRDRGTPTVKQTFVRTIDAI</sequence>
<evidence type="ECO:0000313" key="9">
    <source>
        <dbReference type="Proteomes" id="UP000054097"/>
    </source>
</evidence>
<dbReference type="SUPFAM" id="SSF52402">
    <property type="entry name" value="Adenine nucleotide alpha hydrolases-like"/>
    <property type="match status" value="1"/>
</dbReference>
<keyword evidence="9" id="KW-1185">Reference proteome</keyword>
<dbReference type="Pfam" id="PF01171">
    <property type="entry name" value="ATP_bind_3"/>
    <property type="match status" value="1"/>
</dbReference>
<dbReference type="PANTHER" id="PTHR43033:SF1">
    <property type="entry name" value="TRNA(ILE)-LYSIDINE SYNTHASE-RELATED"/>
    <property type="match status" value="1"/>
</dbReference>
<dbReference type="NCBIfam" id="TIGR02432">
    <property type="entry name" value="lysidine_TilS_N"/>
    <property type="match status" value="1"/>
</dbReference>
<dbReference type="GO" id="GO:0008033">
    <property type="term" value="P:tRNA processing"/>
    <property type="evidence" value="ECO:0007669"/>
    <property type="project" value="UniProtKB-KW"/>
</dbReference>
<dbReference type="HAMAP" id="MF_01161">
    <property type="entry name" value="tRNA_Ile_lys_synt"/>
    <property type="match status" value="1"/>
</dbReference>
<evidence type="ECO:0000256" key="2">
    <source>
        <dbReference type="ARBA" id="ARBA00022598"/>
    </source>
</evidence>
<evidence type="ECO:0000313" key="8">
    <source>
        <dbReference type="EMBL" id="KIM29995.1"/>
    </source>
</evidence>
<accession>A0A0C3AZP7</accession>
<proteinExistence type="inferred from homology"/>
<keyword evidence="3" id="KW-0819">tRNA processing</keyword>
<dbReference type="CDD" id="cd01992">
    <property type="entry name" value="TilS_N"/>
    <property type="match status" value="1"/>
</dbReference>
<feature type="domain" description="tRNA(Ile)-lysidine/2-thiocytidine synthase N-terminal" evidence="7">
    <location>
        <begin position="29"/>
        <end position="242"/>
    </location>
</feature>
<dbReference type="InterPro" id="IPR011063">
    <property type="entry name" value="TilS/TtcA_N"/>
</dbReference>
<reference evidence="9" key="2">
    <citation type="submission" date="2015-01" db="EMBL/GenBank/DDBJ databases">
        <title>Evolutionary Origins and Diversification of the Mycorrhizal Mutualists.</title>
        <authorList>
            <consortium name="DOE Joint Genome Institute"/>
            <consortium name="Mycorrhizal Genomics Consortium"/>
            <person name="Kohler A."/>
            <person name="Kuo A."/>
            <person name="Nagy L.G."/>
            <person name="Floudas D."/>
            <person name="Copeland A."/>
            <person name="Barry K.W."/>
            <person name="Cichocki N."/>
            <person name="Veneault-Fourrey C."/>
            <person name="LaButti K."/>
            <person name="Lindquist E.A."/>
            <person name="Lipzen A."/>
            <person name="Lundell T."/>
            <person name="Morin E."/>
            <person name="Murat C."/>
            <person name="Riley R."/>
            <person name="Ohm R."/>
            <person name="Sun H."/>
            <person name="Tunlid A."/>
            <person name="Henrissat B."/>
            <person name="Grigoriev I.V."/>
            <person name="Hibbett D.S."/>
            <person name="Martin F."/>
        </authorList>
    </citation>
    <scope>NUCLEOTIDE SEQUENCE [LARGE SCALE GENOMIC DNA]</scope>
    <source>
        <strain evidence="9">MAFF 305830</strain>
    </source>
</reference>
<keyword evidence="5" id="KW-0067">ATP-binding</keyword>
<dbReference type="STRING" id="933852.A0A0C3AZP7"/>
<dbReference type="InterPro" id="IPR014729">
    <property type="entry name" value="Rossmann-like_a/b/a_fold"/>
</dbReference>